<sequence>MADAVQTRARKPRAYDKDIDRPMNAPERSDGGVDWPGFEPRRLHHSICRKMPAEPWPDEDE</sequence>
<feature type="compositionally biased region" description="Basic and acidic residues" evidence="1">
    <location>
        <begin position="13"/>
        <end position="31"/>
    </location>
</feature>
<feature type="region of interest" description="Disordered" evidence="1">
    <location>
        <begin position="1"/>
        <end position="40"/>
    </location>
</feature>
<reference evidence="2" key="1">
    <citation type="submission" date="2020-05" db="EMBL/GenBank/DDBJ databases">
        <authorList>
            <person name="Chiriac C."/>
            <person name="Salcher M."/>
            <person name="Ghai R."/>
            <person name="Kavagutti S V."/>
        </authorList>
    </citation>
    <scope>NUCLEOTIDE SEQUENCE</scope>
</reference>
<accession>A0A6J5S545</accession>
<protein>
    <submittedName>
        <fullName evidence="2">Uncharacterized protein</fullName>
    </submittedName>
</protein>
<organism evidence="2">
    <name type="scientific">uncultured Caudovirales phage</name>
    <dbReference type="NCBI Taxonomy" id="2100421"/>
    <lineage>
        <taxon>Viruses</taxon>
        <taxon>Duplodnaviria</taxon>
        <taxon>Heunggongvirae</taxon>
        <taxon>Uroviricota</taxon>
        <taxon>Caudoviricetes</taxon>
        <taxon>Peduoviridae</taxon>
        <taxon>Maltschvirus</taxon>
        <taxon>Maltschvirus maltsch</taxon>
    </lineage>
</organism>
<proteinExistence type="predicted"/>
<evidence type="ECO:0000313" key="2">
    <source>
        <dbReference type="EMBL" id="CAB4203486.1"/>
    </source>
</evidence>
<gene>
    <name evidence="2" type="ORF">UFOVP1382_102</name>
</gene>
<dbReference type="EMBL" id="LR797331">
    <property type="protein sequence ID" value="CAB4203486.1"/>
    <property type="molecule type" value="Genomic_DNA"/>
</dbReference>
<evidence type="ECO:0000256" key="1">
    <source>
        <dbReference type="SAM" id="MobiDB-lite"/>
    </source>
</evidence>
<name>A0A6J5S545_9CAUD</name>